<reference evidence="3" key="2">
    <citation type="submission" date="2023-04" db="EMBL/GenBank/DDBJ databases">
        <authorList>
            <person name="Beletskiy A.V."/>
            <person name="Mardanov A.V."/>
            <person name="Ravin N.V."/>
        </authorList>
    </citation>
    <scope>NUCLEOTIDE SEQUENCE</scope>
    <source>
        <strain evidence="3">GKL-02</strain>
    </source>
</reference>
<evidence type="ECO:0000259" key="2">
    <source>
        <dbReference type="Pfam" id="PF06812"/>
    </source>
</evidence>
<gene>
    <name evidence="3" type="primary">tssA</name>
    <name evidence="3" type="ORF">QJT81_21930</name>
</gene>
<dbReference type="NCBIfam" id="TIGR03363">
    <property type="entry name" value="VI_chp_8"/>
    <property type="match status" value="1"/>
</dbReference>
<proteinExistence type="predicted"/>
<dbReference type="PANTHER" id="PTHR37951">
    <property type="entry name" value="CYTOPLASMIC PROTEIN-RELATED"/>
    <property type="match status" value="1"/>
</dbReference>
<feature type="region of interest" description="Disordered" evidence="1">
    <location>
        <begin position="245"/>
        <end position="282"/>
    </location>
</feature>
<name>A0AA95KPV6_9GAMM</name>
<reference evidence="3" key="1">
    <citation type="journal article" date="2023" name="Int. J. Mol. Sci.">
        <title>Metagenomics Revealed a New Genus 'Candidatus Thiocaldithrix dubininis' gen. nov., sp. nov. and a New Species 'Candidatus Thiothrix putei' sp. nov. in the Family Thiotrichaceae, Some Members of Which Have Traits of Both Na+- and H+-Motive Energetics.</title>
        <authorList>
            <person name="Ravin N.V."/>
            <person name="Muntyan M.S."/>
            <person name="Smolyakov D.D."/>
            <person name="Rudenko T.S."/>
            <person name="Beletsky A.V."/>
            <person name="Mardanov A.V."/>
            <person name="Grabovich M.Y."/>
        </authorList>
    </citation>
    <scope>NUCLEOTIDE SEQUENCE</scope>
    <source>
        <strain evidence="3">GKL-02</strain>
    </source>
</reference>
<dbReference type="InterPro" id="IPR010657">
    <property type="entry name" value="ImpA_N"/>
</dbReference>
<protein>
    <submittedName>
        <fullName evidence="3">Type VI secretion system protein TssA</fullName>
    </submittedName>
</protein>
<dbReference type="AlphaFoldDB" id="A0AA95KPV6"/>
<dbReference type="InterPro" id="IPR017740">
    <property type="entry name" value="TssA-like"/>
</dbReference>
<dbReference type="Proteomes" id="UP001301326">
    <property type="component" value="Chromosome"/>
</dbReference>
<dbReference type="Pfam" id="PF06812">
    <property type="entry name" value="ImpA_N"/>
    <property type="match status" value="1"/>
</dbReference>
<dbReference type="EMBL" id="CP124756">
    <property type="protein sequence ID" value="WGZ94398.1"/>
    <property type="molecule type" value="Genomic_DNA"/>
</dbReference>
<sequence length="349" mass="38889">MVIFDFKNLTQPLDNAAPCGQDVEYTALFREMEKAKQGEPERQAGTTIIPAEEPDWKTLKKQSLELSNSTRDLRVAVSLSAALLHTDGFMGFSQGLALIAKLLEQHWECLYPELDNDDPNPAMMRANTLLELAALPFLSSLRKQTLIHSKVLGKFSLQNLQEASDYKNASESEEKQKYQLVEAMFKEAVTGDTLTTTLQTLQDCLQRLGTINQQFDTHVGYANAPNLAPLRDTLNQAVKFIAPRIPPPPSDDNGGIEPVENPGGSLNGSGDTLPPPNHRDATMPIQSREEVLHVLEQICDYYSKYEPSSPVPILLKRVSRLVDKDFLAMMEDLYPDSLNSLEQILGIKH</sequence>
<evidence type="ECO:0000256" key="1">
    <source>
        <dbReference type="SAM" id="MobiDB-lite"/>
    </source>
</evidence>
<accession>A0AA95KPV6</accession>
<evidence type="ECO:0000313" key="3">
    <source>
        <dbReference type="EMBL" id="WGZ94398.1"/>
    </source>
</evidence>
<dbReference type="PANTHER" id="PTHR37951:SF1">
    <property type="entry name" value="TYPE VI SECRETION SYSTEM COMPONENT TSSA1"/>
    <property type="match status" value="1"/>
</dbReference>
<organism evidence="3">
    <name type="scientific">Candidatus Thiothrix putei</name>
    <dbReference type="NCBI Taxonomy" id="3080811"/>
    <lineage>
        <taxon>Bacteria</taxon>
        <taxon>Pseudomonadati</taxon>
        <taxon>Pseudomonadota</taxon>
        <taxon>Gammaproteobacteria</taxon>
        <taxon>Thiotrichales</taxon>
        <taxon>Thiotrichaceae</taxon>
        <taxon>Thiothrix</taxon>
    </lineage>
</organism>
<dbReference type="KEGG" id="tput:QJT81_21930"/>
<feature type="domain" description="ImpA N-terminal" evidence="2">
    <location>
        <begin position="11"/>
        <end position="132"/>
    </location>
</feature>